<protein>
    <submittedName>
        <fullName evidence="2">Uncharacterized protein</fullName>
    </submittedName>
</protein>
<name>B4FY82_MAIZE</name>
<feature type="region of interest" description="Disordered" evidence="1">
    <location>
        <begin position="1"/>
        <end position="52"/>
    </location>
</feature>
<accession>B4FY82</accession>
<dbReference type="AlphaFoldDB" id="B4FY82"/>
<feature type="compositionally biased region" description="Low complexity" evidence="1">
    <location>
        <begin position="113"/>
        <end position="125"/>
    </location>
</feature>
<sequence>MPLPYSTAPASASSPATPMPVPTAASKPVPAAGNLRRWQHPDPGPVRRVPEASVQPDGDALLLASVPVVAAAVLPAAQAGGAAAPVPGDLRLGPPVHPAAAAAKRPGRGAVGGADSAATSPSTRPSPAAAVEAAAVGTVVAVEAAATAVAGAVMAVAATAVAAATVAAAATVVVAAATAVATVAAATATPTGTGGTERWGPRGQVILFATVMFTLVQRVYLRSCRVCCCPSVFLIARSLCVSC</sequence>
<dbReference type="EMBL" id="BT042070">
    <property type="protein sequence ID" value="ACF87075.1"/>
    <property type="molecule type" value="mRNA"/>
</dbReference>
<evidence type="ECO:0000313" key="2">
    <source>
        <dbReference type="EMBL" id="ACF87075.1"/>
    </source>
</evidence>
<feature type="region of interest" description="Disordered" evidence="1">
    <location>
        <begin position="95"/>
        <end position="125"/>
    </location>
</feature>
<feature type="compositionally biased region" description="Low complexity" evidence="1">
    <location>
        <begin position="1"/>
        <end position="26"/>
    </location>
</feature>
<proteinExistence type="evidence at transcript level"/>
<evidence type="ECO:0000256" key="1">
    <source>
        <dbReference type="SAM" id="MobiDB-lite"/>
    </source>
</evidence>
<organism evidence="2">
    <name type="scientific">Zea mays</name>
    <name type="common">Maize</name>
    <dbReference type="NCBI Taxonomy" id="4577"/>
    <lineage>
        <taxon>Eukaryota</taxon>
        <taxon>Viridiplantae</taxon>
        <taxon>Streptophyta</taxon>
        <taxon>Embryophyta</taxon>
        <taxon>Tracheophyta</taxon>
        <taxon>Spermatophyta</taxon>
        <taxon>Magnoliopsida</taxon>
        <taxon>Liliopsida</taxon>
        <taxon>Poales</taxon>
        <taxon>Poaceae</taxon>
        <taxon>PACMAD clade</taxon>
        <taxon>Panicoideae</taxon>
        <taxon>Andropogonodae</taxon>
        <taxon>Andropogoneae</taxon>
        <taxon>Tripsacinae</taxon>
        <taxon>Zea</taxon>
    </lineage>
</organism>
<reference evidence="2" key="1">
    <citation type="journal article" date="2009" name="PLoS Genet.">
        <title>Sequencing, mapping, and analysis of 27,455 maize full-length cDNAs.</title>
        <authorList>
            <person name="Soderlund C."/>
            <person name="Descour A."/>
            <person name="Kudrna D."/>
            <person name="Bomhoff M."/>
            <person name="Boyd L."/>
            <person name="Currie J."/>
            <person name="Angelova A."/>
            <person name="Collura K."/>
            <person name="Wissotski M."/>
            <person name="Ashley E."/>
            <person name="Morrow D."/>
            <person name="Fernandes J."/>
            <person name="Walbot V."/>
            <person name="Yu Y."/>
        </authorList>
    </citation>
    <scope>NUCLEOTIDE SEQUENCE</scope>
    <source>
        <strain evidence="2">B73</strain>
    </source>
</reference>